<comment type="caution">
    <text evidence="1">The sequence shown here is derived from an EMBL/GenBank/DDBJ whole genome shotgun (WGS) entry which is preliminary data.</text>
</comment>
<sequence length="275" mass="31080">MDLITRISEGRTLTTTIGNSSNSSCSSMGPFCVAISLGIISLIIIRVLYVIYRSSQPRRDMSPLQPLCTLIVMGSGGHTAEMLNLLSVLQEHRFKPRYYIAAATDNMSLPKAQVFENSLLDKEGVEKVGVAQFMQIYRSREVGQSYITSVGTTLLAMAHALWLMLKIRPQVILCNGPGTCIPLCAIAFLLKIFGIRWSYIFYVESIARVQRLSLSAFLLYKLRMADQLFVQWPQLKEKYPRAHYVGRLIYTLLRSINTKVRGYTYRVVESFVTTV</sequence>
<name>A0ACC0BDV8_CATRO</name>
<dbReference type="EMBL" id="CM044703">
    <property type="protein sequence ID" value="KAI5670803.1"/>
    <property type="molecule type" value="Genomic_DNA"/>
</dbReference>
<keyword evidence="2" id="KW-1185">Reference proteome</keyword>
<protein>
    <submittedName>
        <fullName evidence="1">Uncharacterized protein</fullName>
    </submittedName>
</protein>
<evidence type="ECO:0000313" key="2">
    <source>
        <dbReference type="Proteomes" id="UP001060085"/>
    </source>
</evidence>
<evidence type="ECO:0000313" key="1">
    <source>
        <dbReference type="EMBL" id="KAI5670803.1"/>
    </source>
</evidence>
<accession>A0ACC0BDV8</accession>
<gene>
    <name evidence="1" type="ORF">M9H77_11167</name>
</gene>
<dbReference type="Proteomes" id="UP001060085">
    <property type="component" value="Linkage Group LG03"/>
</dbReference>
<organism evidence="1 2">
    <name type="scientific">Catharanthus roseus</name>
    <name type="common">Madagascar periwinkle</name>
    <name type="synonym">Vinca rosea</name>
    <dbReference type="NCBI Taxonomy" id="4058"/>
    <lineage>
        <taxon>Eukaryota</taxon>
        <taxon>Viridiplantae</taxon>
        <taxon>Streptophyta</taxon>
        <taxon>Embryophyta</taxon>
        <taxon>Tracheophyta</taxon>
        <taxon>Spermatophyta</taxon>
        <taxon>Magnoliopsida</taxon>
        <taxon>eudicotyledons</taxon>
        <taxon>Gunneridae</taxon>
        <taxon>Pentapetalae</taxon>
        <taxon>asterids</taxon>
        <taxon>lamiids</taxon>
        <taxon>Gentianales</taxon>
        <taxon>Apocynaceae</taxon>
        <taxon>Rauvolfioideae</taxon>
        <taxon>Vinceae</taxon>
        <taxon>Catharanthinae</taxon>
        <taxon>Catharanthus</taxon>
    </lineage>
</organism>
<proteinExistence type="predicted"/>
<reference evidence="2" key="1">
    <citation type="journal article" date="2023" name="Nat. Plants">
        <title>Single-cell RNA sequencing provides a high-resolution roadmap for understanding the multicellular compartmentation of specialized metabolism.</title>
        <authorList>
            <person name="Sun S."/>
            <person name="Shen X."/>
            <person name="Li Y."/>
            <person name="Li Y."/>
            <person name="Wang S."/>
            <person name="Li R."/>
            <person name="Zhang H."/>
            <person name="Shen G."/>
            <person name="Guo B."/>
            <person name="Wei J."/>
            <person name="Xu J."/>
            <person name="St-Pierre B."/>
            <person name="Chen S."/>
            <person name="Sun C."/>
        </authorList>
    </citation>
    <scope>NUCLEOTIDE SEQUENCE [LARGE SCALE GENOMIC DNA]</scope>
</reference>